<dbReference type="EMBL" id="CP121261">
    <property type="protein sequence ID" value="WFP07520.1"/>
    <property type="molecule type" value="Genomic_DNA"/>
</dbReference>
<keyword evidence="2" id="KW-1185">Reference proteome</keyword>
<accession>A0ABY8GS93</accession>
<reference evidence="1 2" key="1">
    <citation type="submission" date="2023-03" db="EMBL/GenBank/DDBJ databases">
        <title>Achromobacter spanius LIG8.</title>
        <authorList>
            <person name="Shrestha S."/>
        </authorList>
    </citation>
    <scope>NUCLEOTIDE SEQUENCE [LARGE SCALE GENOMIC DNA]</scope>
    <source>
        <strain evidence="1 2">LIG8</strain>
    </source>
</reference>
<evidence type="ECO:0000313" key="1">
    <source>
        <dbReference type="EMBL" id="WFP07520.1"/>
    </source>
</evidence>
<name>A0ABY8GS93_9BURK</name>
<dbReference type="Proteomes" id="UP001214170">
    <property type="component" value="Chromosome"/>
</dbReference>
<organism evidence="1 2">
    <name type="scientific">Achromobacter spanius</name>
    <dbReference type="NCBI Taxonomy" id="217203"/>
    <lineage>
        <taxon>Bacteria</taxon>
        <taxon>Pseudomonadati</taxon>
        <taxon>Pseudomonadota</taxon>
        <taxon>Betaproteobacteria</taxon>
        <taxon>Burkholderiales</taxon>
        <taxon>Alcaligenaceae</taxon>
        <taxon>Achromobacter</taxon>
    </lineage>
</organism>
<dbReference type="RefSeq" id="WP_268079549.1">
    <property type="nucleotide sequence ID" value="NZ_CP106885.1"/>
</dbReference>
<sequence>MKGDLFLLDRELQRENRRAREFGDSLKNLANAVIKARETRLADGGLDNVPPDLHDLVLQAQAELAVLDESRNQDRLTELYRKMHPRTDGGGHG</sequence>
<proteinExistence type="predicted"/>
<evidence type="ECO:0000313" key="2">
    <source>
        <dbReference type="Proteomes" id="UP001214170"/>
    </source>
</evidence>
<gene>
    <name evidence="1" type="ORF">P8T11_24945</name>
</gene>
<protein>
    <submittedName>
        <fullName evidence="1">Uncharacterized protein</fullName>
    </submittedName>
</protein>